<name>A0AAQ3M9N6_9PEZI</name>
<evidence type="ECO:0000256" key="1">
    <source>
        <dbReference type="SAM" id="MobiDB-lite"/>
    </source>
</evidence>
<accession>A0AAQ3M9N6</accession>
<feature type="compositionally biased region" description="Polar residues" evidence="1">
    <location>
        <begin position="59"/>
        <end position="73"/>
    </location>
</feature>
<protein>
    <submittedName>
        <fullName evidence="2">Uncharacterized protein</fullName>
    </submittedName>
</protein>
<feature type="region of interest" description="Disordered" evidence="1">
    <location>
        <begin position="45"/>
        <end position="77"/>
    </location>
</feature>
<proteinExistence type="predicted"/>
<dbReference type="Proteomes" id="UP001303373">
    <property type="component" value="Chromosome 13"/>
</dbReference>
<keyword evidence="3" id="KW-1185">Reference proteome</keyword>
<dbReference type="AlphaFoldDB" id="A0AAQ3M9N6"/>
<gene>
    <name evidence="2" type="ORF">R9X50_00737300</name>
</gene>
<evidence type="ECO:0000313" key="3">
    <source>
        <dbReference type="Proteomes" id="UP001303373"/>
    </source>
</evidence>
<evidence type="ECO:0000313" key="2">
    <source>
        <dbReference type="EMBL" id="WPH04482.1"/>
    </source>
</evidence>
<reference evidence="2 3" key="1">
    <citation type="submission" date="2023-11" db="EMBL/GenBank/DDBJ databases">
        <title>An acidophilic fungus is an integral part of prey digestion in a carnivorous sundew plant.</title>
        <authorList>
            <person name="Tsai I.J."/>
        </authorList>
    </citation>
    <scope>NUCLEOTIDE SEQUENCE [LARGE SCALE GENOMIC DNA]</scope>
    <source>
        <strain evidence="2">169a</strain>
    </source>
</reference>
<sequence length="305" mass="33609">MVTLSLSLQEEREAIRQARSGTNVDQQVYARRAADIRAYLDRESSALATSSRVPGDGCSSASSKNDSPVSSRNGRLDDMRAWNVDNYPTKHQADAATSNMTAPNRLWSDSSLYNAEYQIPWSFPADSSHNTSTHNTFSQSSLTSSFYHGNLPTRQMGNSQNNASLVNVNRDDLMRTQSHYRSDHSSNFGENYGYINDHSASVPHYQNHQPNNLVNSQTAPPFTDASAGFPPTYQYQVHSVATTADLVGSSNSPYHTPSIISTSSCSTNCSSTGIQCDQCLRRASHSTQSFLPESEWTQNYSSYNG</sequence>
<organism evidence="2 3">
    <name type="scientific">Acrodontium crateriforme</name>
    <dbReference type="NCBI Taxonomy" id="150365"/>
    <lineage>
        <taxon>Eukaryota</taxon>
        <taxon>Fungi</taxon>
        <taxon>Dikarya</taxon>
        <taxon>Ascomycota</taxon>
        <taxon>Pezizomycotina</taxon>
        <taxon>Dothideomycetes</taxon>
        <taxon>Dothideomycetidae</taxon>
        <taxon>Mycosphaerellales</taxon>
        <taxon>Teratosphaeriaceae</taxon>
        <taxon>Acrodontium</taxon>
    </lineage>
</organism>
<dbReference type="EMBL" id="CP138592">
    <property type="protein sequence ID" value="WPH04482.1"/>
    <property type="molecule type" value="Genomic_DNA"/>
</dbReference>